<feature type="region of interest" description="Disordered" evidence="1">
    <location>
        <begin position="1"/>
        <end position="128"/>
    </location>
</feature>
<feature type="transmembrane region" description="Helical" evidence="2">
    <location>
        <begin position="135"/>
        <end position="158"/>
    </location>
</feature>
<name>A0A1H0Z9U0_9MICO</name>
<organism evidence="3 4">
    <name type="scientific">Leucobacter chromiiresistens</name>
    <dbReference type="NCBI Taxonomy" id="1079994"/>
    <lineage>
        <taxon>Bacteria</taxon>
        <taxon>Bacillati</taxon>
        <taxon>Actinomycetota</taxon>
        <taxon>Actinomycetes</taxon>
        <taxon>Micrococcales</taxon>
        <taxon>Microbacteriaceae</taxon>
        <taxon>Leucobacter</taxon>
    </lineage>
</organism>
<proteinExistence type="predicted"/>
<dbReference type="OrthoDB" id="5125658at2"/>
<keyword evidence="2" id="KW-0472">Membrane</keyword>
<protein>
    <submittedName>
        <fullName evidence="3">Uncharacterized protein</fullName>
    </submittedName>
</protein>
<dbReference type="RefSeq" id="WP_074690100.1">
    <property type="nucleotide sequence ID" value="NZ_FNKB01000001.1"/>
</dbReference>
<evidence type="ECO:0000256" key="1">
    <source>
        <dbReference type="SAM" id="MobiDB-lite"/>
    </source>
</evidence>
<feature type="transmembrane region" description="Helical" evidence="2">
    <location>
        <begin position="178"/>
        <end position="201"/>
    </location>
</feature>
<dbReference type="AlphaFoldDB" id="A0A1H0Z9U0"/>
<keyword evidence="2" id="KW-0812">Transmembrane</keyword>
<dbReference type="Proteomes" id="UP000182690">
    <property type="component" value="Unassembled WGS sequence"/>
</dbReference>
<gene>
    <name evidence="3" type="ORF">SAMN04488565_1564</name>
</gene>
<evidence type="ECO:0000256" key="2">
    <source>
        <dbReference type="SAM" id="Phobius"/>
    </source>
</evidence>
<dbReference type="EMBL" id="FNKB01000001">
    <property type="protein sequence ID" value="SDQ24124.1"/>
    <property type="molecule type" value="Genomic_DNA"/>
</dbReference>
<dbReference type="Pfam" id="PF19779">
    <property type="entry name" value="DUF6264"/>
    <property type="match status" value="1"/>
</dbReference>
<accession>A0A1H0Z9U0</accession>
<dbReference type="InterPro" id="IPR046231">
    <property type="entry name" value="DUF6264"/>
</dbReference>
<dbReference type="STRING" id="1079994.SAMN04488565_1564"/>
<feature type="transmembrane region" description="Helical" evidence="2">
    <location>
        <begin position="213"/>
        <end position="236"/>
    </location>
</feature>
<reference evidence="3 4" key="1">
    <citation type="submission" date="2016-10" db="EMBL/GenBank/DDBJ databases">
        <authorList>
            <person name="de Groot N.N."/>
        </authorList>
    </citation>
    <scope>NUCLEOTIDE SEQUENCE [LARGE SCALE GENOMIC DNA]</scope>
    <source>
        <strain evidence="3 4">DSM 22788</strain>
    </source>
</reference>
<sequence length="264" mass="27030">MALSSDDAPQAQPAERPRPAYGELAPEGWEWTPETSDGARANESAPAGGRSGSPVTGVPHNLGARGDGSAPASAPSAAAPGSGSGSAAGSRDPEPYRAAAPQAPRESMPPRAAEPSAAQNGYGAPQRKPRTADRVITIILLVLGMFGSLNFAGSMMSLPASFSLMGSAFEIDGFTVPAWVGTVGTVTAIAIFAVFAVSLIFSIQRMRARKLAFWVPLTAGAIVVVGTIIVTTVVLLNVPELMSAASDPTAMQKLLDSLSEMSQP</sequence>
<feature type="compositionally biased region" description="Low complexity" evidence="1">
    <location>
        <begin position="63"/>
        <end position="90"/>
    </location>
</feature>
<evidence type="ECO:0000313" key="4">
    <source>
        <dbReference type="Proteomes" id="UP000182690"/>
    </source>
</evidence>
<keyword evidence="2" id="KW-1133">Transmembrane helix</keyword>
<evidence type="ECO:0000313" key="3">
    <source>
        <dbReference type="EMBL" id="SDQ24124.1"/>
    </source>
</evidence>